<dbReference type="PRINTS" id="PR00344">
    <property type="entry name" value="BCTRLSENSOR"/>
</dbReference>
<accession>A0A419DA46</accession>
<evidence type="ECO:0000256" key="4">
    <source>
        <dbReference type="ARBA" id="ARBA00022777"/>
    </source>
</evidence>
<dbReference type="Proteomes" id="UP000285655">
    <property type="component" value="Unassembled WGS sequence"/>
</dbReference>
<dbReference type="GO" id="GO:0000155">
    <property type="term" value="F:phosphorelay sensor kinase activity"/>
    <property type="evidence" value="ECO:0007669"/>
    <property type="project" value="TreeGrafter"/>
</dbReference>
<dbReference type="InterPro" id="IPR036890">
    <property type="entry name" value="HATPase_C_sf"/>
</dbReference>
<dbReference type="GO" id="GO:0005886">
    <property type="term" value="C:plasma membrane"/>
    <property type="evidence" value="ECO:0007669"/>
    <property type="project" value="TreeGrafter"/>
</dbReference>
<evidence type="ECO:0000256" key="1">
    <source>
        <dbReference type="ARBA" id="ARBA00000085"/>
    </source>
</evidence>
<keyword evidence="4 6" id="KW-0418">Kinase</keyword>
<dbReference type="InterPro" id="IPR003594">
    <property type="entry name" value="HATPase_dom"/>
</dbReference>
<dbReference type="SUPFAM" id="SSF55874">
    <property type="entry name" value="ATPase domain of HSP90 chaperone/DNA topoisomerase II/histidine kinase"/>
    <property type="match status" value="1"/>
</dbReference>
<evidence type="ECO:0000256" key="2">
    <source>
        <dbReference type="ARBA" id="ARBA00012438"/>
    </source>
</evidence>
<dbReference type="PROSITE" id="PS50109">
    <property type="entry name" value="HIS_KIN"/>
    <property type="match status" value="1"/>
</dbReference>
<name>A0A419DA46_9BACT</name>
<dbReference type="GO" id="GO:0009927">
    <property type="term" value="F:histidine phosphotransfer kinase activity"/>
    <property type="evidence" value="ECO:0007669"/>
    <property type="project" value="TreeGrafter"/>
</dbReference>
<dbReference type="PANTHER" id="PTHR43047">
    <property type="entry name" value="TWO-COMPONENT HISTIDINE PROTEIN KINASE"/>
    <property type="match status" value="1"/>
</dbReference>
<dbReference type="Gene3D" id="3.30.565.10">
    <property type="entry name" value="Histidine kinase-like ATPase, C-terminal domain"/>
    <property type="match status" value="1"/>
</dbReference>
<sequence length="54" mass="5613">HNPLSVQAGGTGLGLYITKKLVLANGGTIDVKSQKGKGTTFLIKLPIAKQIPLI</sequence>
<comment type="catalytic activity">
    <reaction evidence="1">
        <text>ATP + protein L-histidine = ADP + protein N-phospho-L-histidine.</text>
        <dbReference type="EC" id="2.7.13.3"/>
    </reaction>
</comment>
<feature type="domain" description="Histidine kinase" evidence="5">
    <location>
        <begin position="1"/>
        <end position="49"/>
    </location>
</feature>
<comment type="caution">
    <text evidence="6">The sequence shown here is derived from an EMBL/GenBank/DDBJ whole genome shotgun (WGS) entry which is preliminary data.</text>
</comment>
<proteinExistence type="predicted"/>
<dbReference type="Pfam" id="PF02518">
    <property type="entry name" value="HATPase_c"/>
    <property type="match status" value="1"/>
</dbReference>
<feature type="non-terminal residue" evidence="6">
    <location>
        <position position="1"/>
    </location>
</feature>
<dbReference type="EMBL" id="QZJW01000055">
    <property type="protein sequence ID" value="RJO59932.1"/>
    <property type="molecule type" value="Genomic_DNA"/>
</dbReference>
<evidence type="ECO:0000256" key="3">
    <source>
        <dbReference type="ARBA" id="ARBA00022679"/>
    </source>
</evidence>
<organism evidence="6 7">
    <name type="scientific">candidate division WS5 bacterium</name>
    <dbReference type="NCBI Taxonomy" id="2093353"/>
    <lineage>
        <taxon>Bacteria</taxon>
        <taxon>candidate division WS5</taxon>
    </lineage>
</organism>
<dbReference type="InterPro" id="IPR005467">
    <property type="entry name" value="His_kinase_dom"/>
</dbReference>
<evidence type="ECO:0000313" key="6">
    <source>
        <dbReference type="EMBL" id="RJO59932.1"/>
    </source>
</evidence>
<protein>
    <recommendedName>
        <fullName evidence="2">histidine kinase</fullName>
        <ecNumber evidence="2">2.7.13.3</ecNumber>
    </recommendedName>
</protein>
<evidence type="ECO:0000313" key="7">
    <source>
        <dbReference type="Proteomes" id="UP000285655"/>
    </source>
</evidence>
<keyword evidence="3" id="KW-0808">Transferase</keyword>
<dbReference type="AlphaFoldDB" id="A0A419DA46"/>
<gene>
    <name evidence="6" type="ORF">C4544_06180</name>
</gene>
<dbReference type="InterPro" id="IPR004358">
    <property type="entry name" value="Sig_transdc_His_kin-like_C"/>
</dbReference>
<evidence type="ECO:0000259" key="5">
    <source>
        <dbReference type="PROSITE" id="PS50109"/>
    </source>
</evidence>
<dbReference type="EC" id="2.7.13.3" evidence="2"/>
<reference evidence="6 7" key="1">
    <citation type="journal article" date="2017" name="ISME J.">
        <title>Energy and carbon metabolisms in a deep terrestrial subsurface fluid microbial community.</title>
        <authorList>
            <person name="Momper L."/>
            <person name="Jungbluth S.P."/>
            <person name="Lee M.D."/>
            <person name="Amend J.P."/>
        </authorList>
    </citation>
    <scope>NUCLEOTIDE SEQUENCE [LARGE SCALE GENOMIC DNA]</scope>
    <source>
        <strain evidence="6">SURF_29</strain>
    </source>
</reference>
<dbReference type="PANTHER" id="PTHR43047:SF72">
    <property type="entry name" value="OSMOSENSING HISTIDINE PROTEIN KINASE SLN1"/>
    <property type="match status" value="1"/>
</dbReference>